<dbReference type="Pfam" id="PF02635">
    <property type="entry name" value="DsrE"/>
    <property type="match status" value="1"/>
</dbReference>
<dbReference type="AlphaFoldDB" id="A0A2R6C9X6"/>
<protein>
    <submittedName>
        <fullName evidence="1">Uncharacterized protein</fullName>
    </submittedName>
</protein>
<organism evidence="1 2">
    <name type="scientific">Candidatus Marsarchaeota G2 archaeon BE_D</name>
    <dbReference type="NCBI Taxonomy" id="1978158"/>
    <lineage>
        <taxon>Archaea</taxon>
        <taxon>Candidatus Marsarchaeota</taxon>
        <taxon>Candidatus Marsarchaeota group 2</taxon>
    </lineage>
</organism>
<dbReference type="Proteomes" id="UP000242015">
    <property type="component" value="Unassembled WGS sequence"/>
</dbReference>
<dbReference type="PANTHER" id="PTHR34655">
    <property type="entry name" value="CONSERVED WITHIN P. AEROPHILUM"/>
    <property type="match status" value="1"/>
</dbReference>
<name>A0A2R6C9X6_9ARCH</name>
<sequence length="124" mass="13748">MKIGIILGSNERSKLTYAAMSAVISSSLGDEVYVFITMDAVKAFTKNPEVKEEDAASKVMKEKGEEDYLSLLKKAKKGTKIYACSYASKLFGYTKDDYNELVDDIVGIMSFYNDVEGGQIISVW</sequence>
<evidence type="ECO:0000313" key="1">
    <source>
        <dbReference type="EMBL" id="PSO07620.1"/>
    </source>
</evidence>
<dbReference type="SUPFAM" id="SSF75169">
    <property type="entry name" value="DsrEFH-like"/>
    <property type="match status" value="1"/>
</dbReference>
<proteinExistence type="predicted"/>
<evidence type="ECO:0000313" key="2">
    <source>
        <dbReference type="Proteomes" id="UP000242015"/>
    </source>
</evidence>
<dbReference type="InterPro" id="IPR003787">
    <property type="entry name" value="Sulphur_relay_DsrE/F-like"/>
</dbReference>
<dbReference type="InterPro" id="IPR027396">
    <property type="entry name" value="DsrEFH-like"/>
</dbReference>
<reference evidence="1 2" key="1">
    <citation type="submission" date="2017-04" db="EMBL/GenBank/DDBJ databases">
        <title>Novel microbial lineages endemic to geothermal iron-oxide mats fill important gaps in the evolutionary history of Archaea.</title>
        <authorList>
            <person name="Jay Z.J."/>
            <person name="Beam J.P."/>
            <person name="Dlakic M."/>
            <person name="Rusch D.B."/>
            <person name="Kozubal M.A."/>
            <person name="Inskeep W.P."/>
        </authorList>
    </citation>
    <scope>NUCLEOTIDE SEQUENCE [LARGE SCALE GENOMIC DNA]</scope>
    <source>
        <strain evidence="1">BE_D</strain>
    </source>
</reference>
<dbReference type="Gene3D" id="3.40.1260.10">
    <property type="entry name" value="DsrEFH-like"/>
    <property type="match status" value="1"/>
</dbReference>
<dbReference type="PANTHER" id="PTHR34655:SF1">
    <property type="match status" value="1"/>
</dbReference>
<gene>
    <name evidence="1" type="ORF">B9Q04_09900</name>
</gene>
<dbReference type="EMBL" id="NEXF01000216">
    <property type="protein sequence ID" value="PSO07620.1"/>
    <property type="molecule type" value="Genomic_DNA"/>
</dbReference>
<comment type="caution">
    <text evidence="1">The sequence shown here is derived from an EMBL/GenBank/DDBJ whole genome shotgun (WGS) entry which is preliminary data.</text>
</comment>
<accession>A0A2R6C9X6</accession>